<dbReference type="STRING" id="991905.SL003B_1887"/>
<dbReference type="PANTHER" id="PTHR43194:SF2">
    <property type="entry name" value="PEROXISOMAL MEMBRANE PROTEIN LPX1"/>
    <property type="match status" value="1"/>
</dbReference>
<feature type="domain" description="AB hydrolase-1" evidence="2">
    <location>
        <begin position="127"/>
        <end position="369"/>
    </location>
</feature>
<feature type="region of interest" description="Disordered" evidence="1">
    <location>
        <begin position="1"/>
        <end position="38"/>
    </location>
</feature>
<dbReference type="Gene3D" id="3.40.50.1820">
    <property type="entry name" value="alpha/beta hydrolase"/>
    <property type="match status" value="1"/>
</dbReference>
<evidence type="ECO:0000256" key="1">
    <source>
        <dbReference type="SAM" id="MobiDB-lite"/>
    </source>
</evidence>
<name>F2IW31_POLGS</name>
<dbReference type="EMBL" id="CP002568">
    <property type="protein sequence ID" value="ADZ70313.1"/>
    <property type="molecule type" value="Genomic_DNA"/>
</dbReference>
<dbReference type="Pfam" id="PF00561">
    <property type="entry name" value="Abhydrolase_1"/>
    <property type="match status" value="1"/>
</dbReference>
<keyword evidence="4" id="KW-1185">Reference proteome</keyword>
<dbReference type="PANTHER" id="PTHR43194">
    <property type="entry name" value="HYDROLASE ALPHA/BETA FOLD FAMILY"/>
    <property type="match status" value="1"/>
</dbReference>
<accession>F2IW31</accession>
<feature type="compositionally biased region" description="Basic residues" evidence="1">
    <location>
        <begin position="9"/>
        <end position="19"/>
    </location>
</feature>
<proteinExistence type="predicted"/>
<keyword evidence="3" id="KW-0378">Hydrolase</keyword>
<dbReference type="InterPro" id="IPR000073">
    <property type="entry name" value="AB_hydrolase_1"/>
</dbReference>
<evidence type="ECO:0000313" key="3">
    <source>
        <dbReference type="EMBL" id="ADZ70313.1"/>
    </source>
</evidence>
<dbReference type="HOGENOM" id="CLU_020336_1_1_5"/>
<feature type="region of interest" description="Disordered" evidence="1">
    <location>
        <begin position="66"/>
        <end position="87"/>
    </location>
</feature>
<evidence type="ECO:0000313" key="4">
    <source>
        <dbReference type="Proteomes" id="UP000008130"/>
    </source>
</evidence>
<organism evidence="3 4">
    <name type="scientific">Polymorphum gilvum (strain LMG 25793 / CGMCC 1.9160 / SL003B-26A1)</name>
    <dbReference type="NCBI Taxonomy" id="991905"/>
    <lineage>
        <taxon>Bacteria</taxon>
        <taxon>Pseudomonadati</taxon>
        <taxon>Pseudomonadota</taxon>
        <taxon>Alphaproteobacteria</taxon>
        <taxon>Rhodobacterales</taxon>
        <taxon>Paracoccaceae</taxon>
        <taxon>Polymorphum</taxon>
    </lineage>
</organism>
<reference evidence="3 4" key="1">
    <citation type="journal article" date="2011" name="J. Bacteriol.">
        <title>Complete genome sequence of Polymorphum gilvum SL003B-26A1T, a crude oil-degrading bacterium from oil-polluted saline soil.</title>
        <authorList>
            <person name="Li S.G."/>
            <person name="Tang Y.Q."/>
            <person name="Nie Y."/>
            <person name="Cai M."/>
            <person name="Wu X.L."/>
        </authorList>
    </citation>
    <scope>NUCLEOTIDE SEQUENCE [LARGE SCALE GENOMIC DNA]</scope>
    <source>
        <strain evidence="4">LMG 25793 / CGMCC 1.9160 / SL003B-26A1</strain>
    </source>
</reference>
<evidence type="ECO:0000259" key="2">
    <source>
        <dbReference type="Pfam" id="PF00561"/>
    </source>
</evidence>
<dbReference type="AlphaFoldDB" id="F2IW31"/>
<dbReference type="KEGG" id="pgv:SL003B_1887"/>
<dbReference type="InterPro" id="IPR050228">
    <property type="entry name" value="Carboxylesterase_BioH"/>
</dbReference>
<protein>
    <submittedName>
        <fullName evidence="3">Hydrolase, alpha/beta fold family, putative</fullName>
    </submittedName>
</protein>
<sequence>MDRHNNRQRDRRQWRRHRPEPRGQSADEGRRQADRQGEISVLVAGRVRGSVQWGCRKRAWSETQIGKDAARSGKTWEERKEMPAESDQPYNLDAACHWTPVRWRSADGLTLAARDWRPLQPCPDALPVLCLSGLSRNARDFDAVAARLCAQGRRVVAMDYRGRGDSERDPDWRNYSLPVEGQDIDAGIATLGLDRFAILGTSRGGLHAMAMAARHSPSRIAGIVLNDIGPHIEFEAIQRLATTIGKDMTAPDWSAMADRLRGKLAAQFTALSAADWERLARQMCRQSGPAVAFDYDPALGKTLEGLDEGAPTPDLWPLFEALIPIPLLVLRGETSDMFGVQTLAEMAVRHPNCETLVVPGEGHAPLLWDAATQEHIAAFLARVDTSPSC</sequence>
<dbReference type="Proteomes" id="UP000008130">
    <property type="component" value="Chromosome"/>
</dbReference>
<feature type="compositionally biased region" description="Basic and acidic residues" evidence="1">
    <location>
        <begin position="25"/>
        <end position="37"/>
    </location>
</feature>
<dbReference type="InterPro" id="IPR029058">
    <property type="entry name" value="AB_hydrolase_fold"/>
</dbReference>
<dbReference type="eggNOG" id="COG2267">
    <property type="taxonomic scope" value="Bacteria"/>
</dbReference>
<gene>
    <name evidence="3" type="ordered locus">SL003B_1887</name>
</gene>
<dbReference type="GO" id="GO:0016787">
    <property type="term" value="F:hydrolase activity"/>
    <property type="evidence" value="ECO:0007669"/>
    <property type="project" value="UniProtKB-KW"/>
</dbReference>
<feature type="compositionally biased region" description="Basic and acidic residues" evidence="1">
    <location>
        <begin position="68"/>
        <end position="83"/>
    </location>
</feature>
<dbReference type="SUPFAM" id="SSF53474">
    <property type="entry name" value="alpha/beta-Hydrolases"/>
    <property type="match status" value="1"/>
</dbReference>